<keyword evidence="6" id="KW-0812">Transmembrane</keyword>
<dbReference type="EC" id="3.6.1.27" evidence="2"/>
<keyword evidence="6" id="KW-1133">Transmembrane helix</keyword>
<evidence type="ECO:0000313" key="8">
    <source>
        <dbReference type="EMBL" id="ESS71961.1"/>
    </source>
</evidence>
<feature type="transmembrane region" description="Helical" evidence="6">
    <location>
        <begin position="309"/>
        <end position="329"/>
    </location>
</feature>
<dbReference type="Gene3D" id="1.20.144.10">
    <property type="entry name" value="Phosphatidic acid phosphatase type 2/haloperoxidase"/>
    <property type="match status" value="1"/>
</dbReference>
<accession>V5DXA9</accession>
<feature type="transmembrane region" description="Helical" evidence="6">
    <location>
        <begin position="276"/>
        <end position="297"/>
    </location>
</feature>
<dbReference type="InterPro" id="IPR036938">
    <property type="entry name" value="PAP2/HPO_sf"/>
</dbReference>
<evidence type="ECO:0000256" key="2">
    <source>
        <dbReference type="ARBA" id="ARBA00012374"/>
    </source>
</evidence>
<dbReference type="Pfam" id="PF00293">
    <property type="entry name" value="NUDIX"/>
    <property type="match status" value="1"/>
</dbReference>
<dbReference type="eggNOG" id="COG0494">
    <property type="taxonomic scope" value="Bacteria"/>
</dbReference>
<comment type="catalytic activity">
    <reaction evidence="5">
        <text>di-trans,octa-cis-undecaprenyl diphosphate + H2O = di-trans,octa-cis-undecaprenyl phosphate + phosphate + H(+)</text>
        <dbReference type="Rhea" id="RHEA:28094"/>
        <dbReference type="ChEBI" id="CHEBI:15377"/>
        <dbReference type="ChEBI" id="CHEBI:15378"/>
        <dbReference type="ChEBI" id="CHEBI:43474"/>
        <dbReference type="ChEBI" id="CHEBI:58405"/>
        <dbReference type="ChEBI" id="CHEBI:60392"/>
        <dbReference type="EC" id="3.6.1.27"/>
    </reaction>
</comment>
<dbReference type="eggNOG" id="COG0671">
    <property type="taxonomic scope" value="Bacteria"/>
</dbReference>
<keyword evidence="6" id="KW-0472">Membrane</keyword>
<proteinExistence type="predicted"/>
<dbReference type="PRINTS" id="PR00502">
    <property type="entry name" value="NUDIXFAMILY"/>
</dbReference>
<sequence>MTPEKPLIQTYVLLALIGYCLSITPVNAQDFKGAACVIFVNDEIVLVKDILSNRLSFPGGYLHSGESPEQAAQRETYEETGLKVTVGPQISASDRSAQYLCRSDTPVPLLSRMGFESKPIVYALSAPDYAKEVRQVYLIRPQSVDASELRFPHQINALPDIKNHLEWQSRTVLIPELAMPINKLHKVELEAISQFQQWLAPQADPLFRLLNILGENSLFFFLVPIIWVYAGWNIGLRCIALLIMAAELNTILKVLFAQPRPFHLMPQLQRMEAYGFGLPSGHVLVATVIWGYCWHSFKHLLPAQHHRSGLGLLISLLIGCGLARVYWGAHFFSDVVAGAGLGLLLLCLFIRLERTGRWHQILLVRKLPWVIGFVLITAATFFAPGSLSIQLGGLTLGLYLGLCVDRTQALHKKVAISWQSKSLLAGLGIIGIVLLDNAAKTIASHQADSIIVMLVYFASYLLIGLWLMVGMYLLLCTNRTKSLQR</sequence>
<dbReference type="PANTHER" id="PTHR14969">
    <property type="entry name" value="SPHINGOSINE-1-PHOSPHATE PHOSPHOHYDROLASE"/>
    <property type="match status" value="1"/>
</dbReference>
<keyword evidence="9" id="KW-1185">Reference proteome</keyword>
<feature type="transmembrane region" description="Helical" evidence="6">
    <location>
        <begin position="424"/>
        <end position="443"/>
    </location>
</feature>
<dbReference type="InterPro" id="IPR020084">
    <property type="entry name" value="NUDIX_hydrolase_CS"/>
</dbReference>
<evidence type="ECO:0000256" key="6">
    <source>
        <dbReference type="SAM" id="Phobius"/>
    </source>
</evidence>
<dbReference type="AlphaFoldDB" id="V5DXA9"/>
<dbReference type="Pfam" id="PF01569">
    <property type="entry name" value="PAP2"/>
    <property type="match status" value="1"/>
</dbReference>
<dbReference type="PANTHER" id="PTHR14969:SF13">
    <property type="entry name" value="AT30094P"/>
    <property type="match status" value="1"/>
</dbReference>
<evidence type="ECO:0000256" key="4">
    <source>
        <dbReference type="ARBA" id="ARBA00032707"/>
    </source>
</evidence>
<evidence type="ECO:0000256" key="1">
    <source>
        <dbReference type="ARBA" id="ARBA00001946"/>
    </source>
</evidence>
<evidence type="ECO:0000259" key="7">
    <source>
        <dbReference type="PROSITE" id="PS51462"/>
    </source>
</evidence>
<feature type="transmembrane region" description="Helical" evidence="6">
    <location>
        <begin position="209"/>
        <end position="229"/>
    </location>
</feature>
<dbReference type="PROSITE" id="PS51462">
    <property type="entry name" value="NUDIX"/>
    <property type="match status" value="1"/>
</dbReference>
<feature type="domain" description="Nudix hydrolase" evidence="7">
    <location>
        <begin position="29"/>
        <end position="190"/>
    </location>
</feature>
<dbReference type="RefSeq" id="WP_023494985.1">
    <property type="nucleotide sequence ID" value="NZ_AYLO01000077.1"/>
</dbReference>
<feature type="transmembrane region" description="Helical" evidence="6">
    <location>
        <begin position="236"/>
        <end position="256"/>
    </location>
</feature>
<dbReference type="Proteomes" id="UP000017842">
    <property type="component" value="Unassembled WGS sequence"/>
</dbReference>
<evidence type="ECO:0000256" key="3">
    <source>
        <dbReference type="ARBA" id="ARBA00022801"/>
    </source>
</evidence>
<comment type="caution">
    <text evidence="8">The sequence shown here is derived from an EMBL/GenBank/DDBJ whole genome shotgun (WGS) entry which is preliminary data.</text>
</comment>
<feature type="transmembrane region" description="Helical" evidence="6">
    <location>
        <begin position="364"/>
        <end position="381"/>
    </location>
</feature>
<evidence type="ECO:0000313" key="9">
    <source>
        <dbReference type="Proteomes" id="UP000017842"/>
    </source>
</evidence>
<dbReference type="Gene3D" id="3.90.79.10">
    <property type="entry name" value="Nucleoside Triphosphate Pyrophosphohydrolase"/>
    <property type="match status" value="1"/>
</dbReference>
<comment type="cofactor">
    <cofactor evidence="1">
        <name>Mg(2+)</name>
        <dbReference type="ChEBI" id="CHEBI:18420"/>
    </cofactor>
</comment>
<dbReference type="InterPro" id="IPR000086">
    <property type="entry name" value="NUDIX_hydrolase_dom"/>
</dbReference>
<dbReference type="SUPFAM" id="SSF55811">
    <property type="entry name" value="Nudix"/>
    <property type="match status" value="1"/>
</dbReference>
<dbReference type="OrthoDB" id="5918940at2"/>
<feature type="transmembrane region" description="Helical" evidence="6">
    <location>
        <begin position="387"/>
        <end position="404"/>
    </location>
</feature>
<dbReference type="PROSITE" id="PS00893">
    <property type="entry name" value="NUDIX_BOX"/>
    <property type="match status" value="1"/>
</dbReference>
<dbReference type="InterPro" id="IPR015797">
    <property type="entry name" value="NUDIX_hydrolase-like_dom_sf"/>
</dbReference>
<feature type="transmembrane region" description="Helical" evidence="6">
    <location>
        <begin position="449"/>
        <end position="475"/>
    </location>
</feature>
<dbReference type="InterPro" id="IPR020476">
    <property type="entry name" value="Nudix_hydrolase"/>
</dbReference>
<dbReference type="SMART" id="SM00014">
    <property type="entry name" value="acidPPc"/>
    <property type="match status" value="1"/>
</dbReference>
<dbReference type="EMBL" id="AYLO01000077">
    <property type="protein sequence ID" value="ESS71961.1"/>
    <property type="molecule type" value="Genomic_DNA"/>
</dbReference>
<gene>
    <name evidence="8" type="ORF">MGMO_80c00020</name>
</gene>
<feature type="transmembrane region" description="Helical" evidence="6">
    <location>
        <begin position="335"/>
        <end position="352"/>
    </location>
</feature>
<reference evidence="8 9" key="1">
    <citation type="journal article" date="2013" name="Genome Announc.">
        <title>Draft Genome Sequence of the Methanotrophic Gammaproteobacterium Methyloglobulus morosus DSM 22980 Strain KoM1.</title>
        <authorList>
            <person name="Poehlein A."/>
            <person name="Deutzmann J.S."/>
            <person name="Daniel R."/>
            <person name="Simeonova D.D."/>
        </authorList>
    </citation>
    <scope>NUCLEOTIDE SEQUENCE [LARGE SCALE GENOMIC DNA]</scope>
    <source>
        <strain evidence="8 9">KoM1</strain>
    </source>
</reference>
<protein>
    <recommendedName>
        <fullName evidence="2">undecaprenyl-diphosphate phosphatase</fullName>
        <ecNumber evidence="2">3.6.1.27</ecNumber>
    </recommendedName>
    <alternativeName>
        <fullName evidence="4">Undecaprenyl pyrophosphate phosphatase</fullName>
    </alternativeName>
</protein>
<dbReference type="SUPFAM" id="SSF48317">
    <property type="entry name" value="Acid phosphatase/Vanadium-dependent haloperoxidase"/>
    <property type="match status" value="1"/>
</dbReference>
<organism evidence="8 9">
    <name type="scientific">Methyloglobulus morosus KoM1</name>
    <dbReference type="NCBI Taxonomy" id="1116472"/>
    <lineage>
        <taxon>Bacteria</taxon>
        <taxon>Pseudomonadati</taxon>
        <taxon>Pseudomonadota</taxon>
        <taxon>Gammaproteobacteria</taxon>
        <taxon>Methylococcales</taxon>
        <taxon>Methylococcaceae</taxon>
        <taxon>Methyloglobulus</taxon>
    </lineage>
</organism>
<name>V5DXA9_9GAMM</name>
<keyword evidence="3" id="KW-0378">Hydrolase</keyword>
<dbReference type="STRING" id="1116472.MGMO_80c00020"/>
<dbReference type="GO" id="GO:0050380">
    <property type="term" value="F:undecaprenyl-diphosphatase activity"/>
    <property type="evidence" value="ECO:0007669"/>
    <property type="project" value="UniProtKB-EC"/>
</dbReference>
<dbReference type="InterPro" id="IPR000326">
    <property type="entry name" value="PAP2/HPO"/>
</dbReference>
<evidence type="ECO:0000256" key="5">
    <source>
        <dbReference type="ARBA" id="ARBA00047594"/>
    </source>
</evidence>